<name>A0A926E2S6_9FIRM</name>
<dbReference type="PANTHER" id="PTHR30404:SF0">
    <property type="entry name" value="N-ACETYLMURAMOYL-L-ALANINE AMIDASE AMIC"/>
    <property type="match status" value="1"/>
</dbReference>
<dbReference type="EMBL" id="JACRSV010000002">
    <property type="protein sequence ID" value="MBC8559992.1"/>
    <property type="molecule type" value="Genomic_DNA"/>
</dbReference>
<dbReference type="GO" id="GO:0008745">
    <property type="term" value="F:N-acetylmuramoyl-L-alanine amidase activity"/>
    <property type="evidence" value="ECO:0007669"/>
    <property type="project" value="InterPro"/>
</dbReference>
<reference evidence="5" key="1">
    <citation type="submission" date="2020-08" db="EMBL/GenBank/DDBJ databases">
        <title>Genome public.</title>
        <authorList>
            <person name="Liu C."/>
            <person name="Sun Q."/>
        </authorList>
    </citation>
    <scope>NUCLEOTIDE SEQUENCE</scope>
    <source>
        <strain evidence="5">NSJ-33</strain>
    </source>
</reference>
<dbReference type="SUPFAM" id="SSF53187">
    <property type="entry name" value="Zn-dependent exopeptidases"/>
    <property type="match status" value="1"/>
</dbReference>
<proteinExistence type="predicted"/>
<dbReference type="AlphaFoldDB" id="A0A926E2S6"/>
<organism evidence="5 6">
    <name type="scientific">Fumia xinanensis</name>
    <dbReference type="NCBI Taxonomy" id="2763659"/>
    <lineage>
        <taxon>Bacteria</taxon>
        <taxon>Bacillati</taxon>
        <taxon>Bacillota</taxon>
        <taxon>Clostridia</taxon>
        <taxon>Eubacteriales</taxon>
        <taxon>Oscillospiraceae</taxon>
        <taxon>Fumia</taxon>
    </lineage>
</organism>
<keyword evidence="6" id="KW-1185">Reference proteome</keyword>
<evidence type="ECO:0000256" key="3">
    <source>
        <dbReference type="SAM" id="SignalP"/>
    </source>
</evidence>
<dbReference type="CDD" id="cd02696">
    <property type="entry name" value="MurNAc-LAA"/>
    <property type="match status" value="1"/>
</dbReference>
<dbReference type="InterPro" id="IPR002508">
    <property type="entry name" value="MurNAc-LAA_cat"/>
</dbReference>
<gene>
    <name evidence="5" type="ORF">H8710_07935</name>
</gene>
<evidence type="ECO:0000256" key="2">
    <source>
        <dbReference type="SAM" id="MobiDB-lite"/>
    </source>
</evidence>
<protein>
    <submittedName>
        <fullName evidence="5">N-acetylmuramoyl-L-alanine amidase</fullName>
    </submittedName>
</protein>
<dbReference type="RefSeq" id="WP_249294959.1">
    <property type="nucleotide sequence ID" value="NZ_JACRSV010000002.1"/>
</dbReference>
<dbReference type="PANTHER" id="PTHR30404">
    <property type="entry name" value="N-ACETYLMURAMOYL-L-ALANINE AMIDASE"/>
    <property type="match status" value="1"/>
</dbReference>
<keyword evidence="3" id="KW-0732">Signal</keyword>
<evidence type="ECO:0000259" key="4">
    <source>
        <dbReference type="SMART" id="SM00646"/>
    </source>
</evidence>
<feature type="signal peptide" evidence="3">
    <location>
        <begin position="1"/>
        <end position="30"/>
    </location>
</feature>
<comment type="caution">
    <text evidence="5">The sequence shown here is derived from an EMBL/GenBank/DDBJ whole genome shotgun (WGS) entry which is preliminary data.</text>
</comment>
<feature type="region of interest" description="Disordered" evidence="2">
    <location>
        <begin position="135"/>
        <end position="163"/>
    </location>
</feature>
<dbReference type="InterPro" id="IPR050695">
    <property type="entry name" value="N-acetylmuramoyl_amidase_3"/>
</dbReference>
<dbReference type="Proteomes" id="UP000610760">
    <property type="component" value="Unassembled WGS sequence"/>
</dbReference>
<keyword evidence="1" id="KW-0378">Hydrolase</keyword>
<accession>A0A926E2S6</accession>
<dbReference type="PROSITE" id="PS51257">
    <property type="entry name" value="PROKAR_LIPOPROTEIN"/>
    <property type="match status" value="1"/>
</dbReference>
<sequence>MLKTQKFKFLKAFLLMTLLTMVLGCTNVFAAGGTGVKEPILSQIEPKGVTSVYTGQQLKLRALADSTATVTAKVNGTTVNLTKTSTRTGTMYWFEGSYTVPSVTAGKDLGAISFTAKTASNTETKLSAGLVGVEVPENAGGSSNPGGSSGDNSDISGSVDAVSGQQVSATKKYIDVFKTDDRGEDYAAPYYYNMPKGTIDYVKSVSGNYYELKSGRKVKKSDVAVVADSGSQGNNVISGLNVSVDSKMTTLDIKGKWNVPFNVETSPFTYSSGNWVTSYNATKVTITFDYTTQMNLSGVSIPSGGAFKNATWSTRVKDGVAQGVLELTLSQPNKYYGCYAEYTSTGSLKLRFYNPLNSLSGARIVIDPGHGNNGGNLDSGTIGADGTYESVMNLQKAKALKTELENRGATVYMLDSDGTNLKDLYKRCQLAYDWEPHIYVSVHHNSGAASARGVETYYNTPFSMPLARNINNAIYQAYLQMPYSDGAKNRGYKFSEFAVTRQKQFASVLVEYGFMTNPQEMEILKNSSNVSLFAKHTADGIANYFAGK</sequence>
<feature type="domain" description="MurNAc-LAA" evidence="4">
    <location>
        <begin position="428"/>
        <end position="542"/>
    </location>
</feature>
<dbReference type="GO" id="GO:0009253">
    <property type="term" value="P:peptidoglycan catabolic process"/>
    <property type="evidence" value="ECO:0007669"/>
    <property type="project" value="InterPro"/>
</dbReference>
<feature type="chain" id="PRO_5036712463" evidence="3">
    <location>
        <begin position="31"/>
        <end position="548"/>
    </location>
</feature>
<evidence type="ECO:0000313" key="5">
    <source>
        <dbReference type="EMBL" id="MBC8559992.1"/>
    </source>
</evidence>
<dbReference type="Pfam" id="PF01520">
    <property type="entry name" value="Amidase_3"/>
    <property type="match status" value="1"/>
</dbReference>
<dbReference type="GO" id="GO:0030288">
    <property type="term" value="C:outer membrane-bounded periplasmic space"/>
    <property type="evidence" value="ECO:0007669"/>
    <property type="project" value="TreeGrafter"/>
</dbReference>
<dbReference type="Gene3D" id="3.40.630.40">
    <property type="entry name" value="Zn-dependent exopeptidases"/>
    <property type="match status" value="1"/>
</dbReference>
<evidence type="ECO:0000313" key="6">
    <source>
        <dbReference type="Proteomes" id="UP000610760"/>
    </source>
</evidence>
<evidence type="ECO:0000256" key="1">
    <source>
        <dbReference type="ARBA" id="ARBA00022801"/>
    </source>
</evidence>
<dbReference type="SMART" id="SM00646">
    <property type="entry name" value="Ami_3"/>
    <property type="match status" value="1"/>
</dbReference>